<reference evidence="1" key="1">
    <citation type="journal article" date="2021" name="Proc. Natl. Acad. Sci. U.S.A.">
        <title>A Catalog of Tens of Thousands of Viruses from Human Metagenomes Reveals Hidden Associations with Chronic Diseases.</title>
        <authorList>
            <person name="Tisza M.J."/>
            <person name="Buck C.B."/>
        </authorList>
    </citation>
    <scope>NUCLEOTIDE SEQUENCE</scope>
    <source>
        <strain evidence="1">CtIty1</strain>
    </source>
</reference>
<organism evidence="1">
    <name type="scientific">Myoviridae sp. ctIty1</name>
    <dbReference type="NCBI Taxonomy" id="2827673"/>
    <lineage>
        <taxon>Viruses</taxon>
        <taxon>Duplodnaviria</taxon>
        <taxon>Heunggongvirae</taxon>
        <taxon>Uroviricota</taxon>
        <taxon>Caudoviricetes</taxon>
    </lineage>
</organism>
<proteinExistence type="predicted"/>
<protein>
    <submittedName>
        <fullName evidence="1">Uncharacterized protein</fullName>
    </submittedName>
</protein>
<accession>A0A8S5TH07</accession>
<dbReference type="EMBL" id="BK032823">
    <property type="protein sequence ID" value="DAF62529.1"/>
    <property type="molecule type" value="Genomic_DNA"/>
</dbReference>
<sequence>MTFKSIILSILFLFGILLIPNTSYAYDNIYSGYYDDGTPIQVATYDESSFTYHNIENSDVIEGAVAVNEYNTNKIVYFQYHPKYNNLWVRVGDDGEWMYIDGVEDTLYYIYAMDISFQLLDSGKLDETNIKKFVPNYREEI</sequence>
<name>A0A8S5TH07_9CAUD</name>
<evidence type="ECO:0000313" key="1">
    <source>
        <dbReference type="EMBL" id="DAF62529.1"/>
    </source>
</evidence>